<gene>
    <name evidence="2" type="ORF">GZA08_09235</name>
</gene>
<keyword evidence="3" id="KW-1185">Reference proteome</keyword>
<dbReference type="RefSeq" id="WP_163892531.1">
    <property type="nucleotide sequence ID" value="NZ_JAAFYS010000002.1"/>
</dbReference>
<evidence type="ECO:0000256" key="1">
    <source>
        <dbReference type="SAM" id="MobiDB-lite"/>
    </source>
</evidence>
<reference evidence="2 3" key="1">
    <citation type="submission" date="2020-02" db="EMBL/GenBank/DDBJ databases">
        <title>Pseudoroseicyclus tamarix, sp. nov., isolated from offshore sediment of a Tamarix chinensis forest.</title>
        <authorList>
            <person name="Gai Y."/>
        </authorList>
    </citation>
    <scope>NUCLEOTIDE SEQUENCE [LARGE SCALE GENOMIC DNA]</scope>
    <source>
        <strain evidence="2 3">CLL3-39</strain>
    </source>
</reference>
<dbReference type="Proteomes" id="UP000474757">
    <property type="component" value="Unassembled WGS sequence"/>
</dbReference>
<feature type="region of interest" description="Disordered" evidence="1">
    <location>
        <begin position="157"/>
        <end position="190"/>
    </location>
</feature>
<protein>
    <submittedName>
        <fullName evidence="2">Uncharacterized protein</fullName>
    </submittedName>
</protein>
<accession>A0A6B2JRE7</accession>
<organism evidence="2 3">
    <name type="scientific">Pseudoroseicyclus tamaricis</name>
    <dbReference type="NCBI Taxonomy" id="2705421"/>
    <lineage>
        <taxon>Bacteria</taxon>
        <taxon>Pseudomonadati</taxon>
        <taxon>Pseudomonadota</taxon>
        <taxon>Alphaproteobacteria</taxon>
        <taxon>Rhodobacterales</taxon>
        <taxon>Paracoccaceae</taxon>
        <taxon>Pseudoroseicyclus</taxon>
    </lineage>
</organism>
<proteinExistence type="predicted"/>
<dbReference type="AlphaFoldDB" id="A0A6B2JRE7"/>
<sequence>MASHQQKRSKVAQLLYYRSTALEFRAVAEALLHVLERQTGNLASVEMSTRHAVFALPDLTVTLRYSGAITGPWQSAMTIWLDGAPEREDGSACATPHLGSLRGLLISTITAGNAPDRVIRHEMTGPATEEHLESLHDALVTAPSFDRRRDTAVVPMRPAMPQGTSRRSGDDDGPAAPGARVMITPANEEPDVNVASLRKAGELREALYTAEVDQGQPSKVLRLAAHTINASVMVIALPVGASLMVYSCLRGEDLTLSARTMAVTGMAVGLMQMAPSLPTFGF</sequence>
<comment type="caution">
    <text evidence="2">The sequence shown here is derived from an EMBL/GenBank/DDBJ whole genome shotgun (WGS) entry which is preliminary data.</text>
</comment>
<name>A0A6B2JRE7_9RHOB</name>
<evidence type="ECO:0000313" key="3">
    <source>
        <dbReference type="Proteomes" id="UP000474757"/>
    </source>
</evidence>
<dbReference type="EMBL" id="JAAGAB010000002">
    <property type="protein sequence ID" value="NDV01147.1"/>
    <property type="molecule type" value="Genomic_DNA"/>
</dbReference>
<evidence type="ECO:0000313" key="2">
    <source>
        <dbReference type="EMBL" id="NDV01147.1"/>
    </source>
</evidence>